<feature type="transmembrane region" description="Helical" evidence="8">
    <location>
        <begin position="322"/>
        <end position="344"/>
    </location>
</feature>
<dbReference type="GO" id="GO:0005886">
    <property type="term" value="C:plasma membrane"/>
    <property type="evidence" value="ECO:0007669"/>
    <property type="project" value="UniProtKB-SubCell"/>
</dbReference>
<evidence type="ECO:0000256" key="5">
    <source>
        <dbReference type="ARBA" id="ARBA00022692"/>
    </source>
</evidence>
<feature type="domain" description="Glycosyltransferase RgtA/B/C/D-like" evidence="9">
    <location>
        <begin position="183"/>
        <end position="334"/>
    </location>
</feature>
<feature type="transmembrane region" description="Helical" evidence="8">
    <location>
        <begin position="129"/>
        <end position="147"/>
    </location>
</feature>
<feature type="transmembrane region" description="Helical" evidence="8">
    <location>
        <begin position="387"/>
        <end position="406"/>
    </location>
</feature>
<evidence type="ECO:0000313" key="11">
    <source>
        <dbReference type="Proteomes" id="UP000050514"/>
    </source>
</evidence>
<dbReference type="PANTHER" id="PTHR33908:SF11">
    <property type="entry name" value="MEMBRANE PROTEIN"/>
    <property type="match status" value="1"/>
</dbReference>
<comment type="caution">
    <text evidence="10">The sequence shown here is derived from an EMBL/GenBank/DDBJ whole genome shotgun (WGS) entry which is preliminary data.</text>
</comment>
<evidence type="ECO:0000259" key="9">
    <source>
        <dbReference type="Pfam" id="PF13231"/>
    </source>
</evidence>
<gene>
    <name evidence="10" type="ORF">AC812_09025</name>
</gene>
<evidence type="ECO:0000256" key="3">
    <source>
        <dbReference type="ARBA" id="ARBA00022676"/>
    </source>
</evidence>
<accession>A0A0P6XS77</accession>
<proteinExistence type="predicted"/>
<feature type="transmembrane region" description="Helical" evidence="8">
    <location>
        <begin position="20"/>
        <end position="41"/>
    </location>
</feature>
<dbReference type="Pfam" id="PF13231">
    <property type="entry name" value="PMT_2"/>
    <property type="match status" value="1"/>
</dbReference>
<dbReference type="GO" id="GO:0016763">
    <property type="term" value="F:pentosyltransferase activity"/>
    <property type="evidence" value="ECO:0007669"/>
    <property type="project" value="TreeGrafter"/>
</dbReference>
<dbReference type="RefSeq" id="WP_061914069.1">
    <property type="nucleotide sequence ID" value="NZ_DF967971.1"/>
</dbReference>
<sequence length="617" mass="69497">MSKRVPPLLEKGFHKNWQVVPVALLVFGIGFLLLTLLPYPAARRLGDLLARDGSLELLTPALWRVFQGLLAVSGLLLSGIAVLALRFPARFRAATVWLKQTLLRSLQNLPGDSKRVFAHGLNLLHQPKIWLPALALLFLGLILRWLFVNVPMEHDEAYTFSVFAVQPLRLGLSDYHYPNNHLFHTFLVHLSYRLFGVQPWTVRLPALLAGALLAPFGYGLARRLYSPAAAWLAGLTIALAPVLVSFSVNARGYTLLALFTLLNAGLAVSLLRQGNAFHWLLLALFGALGLYTVPVFVYSLATLYFWLFLVWASGKVESERRFSFLLGVVLCGILTVLLAGLLYLPVFVNSGVRSVIANQWIEPVAREWFLPTLQSRLSETWREWTRFVHPALVGLFGIGWVIGLVFHARLSRLPIPLQAGLVILPVIVFIQRPNPWARIWLFLVPLMLIWSAAGVTYLLEVVSRLFKNPMRAQRGLLALLSVTLLAGTVVYVAQRAPLGERRFGGVEQSLRFIQPQLQSGDLVIITAPEDAPLWYYFYQYNLPREMLRRDIPFRRAFVLVSIAHQQTLEQVIRERGPDYGFFDFSTARQLASFDHMEVYLIEADHQAVEQAYGSSPP</sequence>
<dbReference type="STRING" id="360411.AC812_09025"/>
<feature type="transmembrane region" description="Helical" evidence="8">
    <location>
        <begin position="61"/>
        <end position="85"/>
    </location>
</feature>
<evidence type="ECO:0000256" key="8">
    <source>
        <dbReference type="SAM" id="Phobius"/>
    </source>
</evidence>
<evidence type="ECO:0000256" key="1">
    <source>
        <dbReference type="ARBA" id="ARBA00004651"/>
    </source>
</evidence>
<evidence type="ECO:0000256" key="6">
    <source>
        <dbReference type="ARBA" id="ARBA00022989"/>
    </source>
</evidence>
<comment type="subcellular location">
    <subcellularLocation>
        <location evidence="1">Cell membrane</location>
        <topology evidence="1">Multi-pass membrane protein</topology>
    </subcellularLocation>
</comment>
<feature type="transmembrane region" description="Helical" evidence="8">
    <location>
        <begin position="277"/>
        <end position="310"/>
    </location>
</feature>
<keyword evidence="4" id="KW-0808">Transferase</keyword>
<feature type="transmembrane region" description="Helical" evidence="8">
    <location>
        <begin position="202"/>
        <end position="221"/>
    </location>
</feature>
<dbReference type="InterPro" id="IPR038731">
    <property type="entry name" value="RgtA/B/C-like"/>
</dbReference>
<name>A0A0P6XS77_9CHLR</name>
<feature type="transmembrane region" description="Helical" evidence="8">
    <location>
        <begin position="227"/>
        <end position="246"/>
    </location>
</feature>
<dbReference type="OrthoDB" id="153152at2"/>
<keyword evidence="3" id="KW-0328">Glycosyltransferase</keyword>
<evidence type="ECO:0000256" key="7">
    <source>
        <dbReference type="ARBA" id="ARBA00023136"/>
    </source>
</evidence>
<evidence type="ECO:0000256" key="4">
    <source>
        <dbReference type="ARBA" id="ARBA00022679"/>
    </source>
</evidence>
<dbReference type="EMBL" id="LGHJ01000014">
    <property type="protein sequence ID" value="KPL75412.1"/>
    <property type="molecule type" value="Genomic_DNA"/>
</dbReference>
<keyword evidence="2" id="KW-1003">Cell membrane</keyword>
<dbReference type="Proteomes" id="UP000050514">
    <property type="component" value="Unassembled WGS sequence"/>
</dbReference>
<organism evidence="10 11">
    <name type="scientific">Bellilinea caldifistulae</name>
    <dbReference type="NCBI Taxonomy" id="360411"/>
    <lineage>
        <taxon>Bacteria</taxon>
        <taxon>Bacillati</taxon>
        <taxon>Chloroflexota</taxon>
        <taxon>Anaerolineae</taxon>
        <taxon>Anaerolineales</taxon>
        <taxon>Anaerolineaceae</taxon>
        <taxon>Bellilinea</taxon>
    </lineage>
</organism>
<reference evidence="10 11" key="1">
    <citation type="submission" date="2015-07" db="EMBL/GenBank/DDBJ databases">
        <title>Draft genome of Bellilinea caldifistulae DSM 17877.</title>
        <authorList>
            <person name="Hemp J."/>
            <person name="Ward L.M."/>
            <person name="Pace L.A."/>
            <person name="Fischer W.W."/>
        </authorList>
    </citation>
    <scope>NUCLEOTIDE SEQUENCE [LARGE SCALE GENOMIC DNA]</scope>
    <source>
        <strain evidence="10 11">GOMI-1</strain>
    </source>
</reference>
<evidence type="ECO:0000256" key="2">
    <source>
        <dbReference type="ARBA" id="ARBA00022475"/>
    </source>
</evidence>
<keyword evidence="5 8" id="KW-0812">Transmembrane</keyword>
<keyword evidence="6 8" id="KW-1133">Transmembrane helix</keyword>
<feature type="transmembrane region" description="Helical" evidence="8">
    <location>
        <begin position="413"/>
        <end position="431"/>
    </location>
</feature>
<keyword evidence="7 8" id="KW-0472">Membrane</keyword>
<dbReference type="AlphaFoldDB" id="A0A0P6XS77"/>
<protein>
    <recommendedName>
        <fullName evidence="9">Glycosyltransferase RgtA/B/C/D-like domain-containing protein</fullName>
    </recommendedName>
</protein>
<feature type="transmembrane region" description="Helical" evidence="8">
    <location>
        <begin position="437"/>
        <end position="463"/>
    </location>
</feature>
<dbReference type="InterPro" id="IPR050297">
    <property type="entry name" value="LipidA_mod_glycosyltrf_83"/>
</dbReference>
<dbReference type="GO" id="GO:0009103">
    <property type="term" value="P:lipopolysaccharide biosynthetic process"/>
    <property type="evidence" value="ECO:0007669"/>
    <property type="project" value="UniProtKB-ARBA"/>
</dbReference>
<evidence type="ECO:0000313" key="10">
    <source>
        <dbReference type="EMBL" id="KPL75412.1"/>
    </source>
</evidence>
<keyword evidence="11" id="KW-1185">Reference proteome</keyword>
<feature type="transmembrane region" description="Helical" evidence="8">
    <location>
        <begin position="475"/>
        <end position="493"/>
    </location>
</feature>
<dbReference type="PANTHER" id="PTHR33908">
    <property type="entry name" value="MANNOSYLTRANSFERASE YKCB-RELATED"/>
    <property type="match status" value="1"/>
</dbReference>